<keyword evidence="2" id="KW-0963">Cytoplasm</keyword>
<keyword evidence="3" id="KW-0970">Cilium biogenesis/degradation</keyword>
<dbReference type="PROSITE" id="PS51381">
    <property type="entry name" value="C2_B9"/>
    <property type="match status" value="1"/>
</dbReference>
<evidence type="ECO:0000256" key="3">
    <source>
        <dbReference type="ARBA" id="ARBA00022794"/>
    </source>
</evidence>
<sequence length="522" mass="60251">MPERGIYFASRPLTDVQFRLILEYSEPVVDVLQSFDDFTENINKQHVSALSSILAEECTFRWQQKLHFGRDKFITTPQSQTESCPKQESRSHDEVTTKVEKGGSRVFTLIDGEEPTAIGKATTKLNIQAGENSLGERIATYRNRRIKPAMMTHRKPITDLPHKEHQIKTRSVQRSKQMMYIMAYLGPAQNNSQVYDESNQYVLCKITAINGTNVIIEPDLFSTSNTIESRYGIYKARLFVVKNEKFDRVDDASSDQLWFEKEESSTMSDFPAEKTTKLVYLIDIERAVNFPHDGLCIKYKVDLPLQCTLIDLSPVHRWSIVTDSSPQAEDDVAVFSQPICVTIIVKEQFFENFYWPRIIFRLCGEDYWGRFFVNGFGQLTLPSRPGRHQFDIRCWRYERKYDRRGVLFENFISEMADFKQTELTLASESKTCKVGPVASSIGLNAISSGILKINVQCIMQSRAFISHEFFCKMKYGILMRHDGMQSRIHWNILKVLSKFEEARRNLLVIRNQPIPSVGNKIS</sequence>
<dbReference type="GO" id="GO:0036038">
    <property type="term" value="C:MKS complex"/>
    <property type="evidence" value="ECO:0007669"/>
    <property type="project" value="TreeGrafter"/>
</dbReference>
<organism evidence="6 7">
    <name type="scientific">Cercopithifilaria johnstoni</name>
    <dbReference type="NCBI Taxonomy" id="2874296"/>
    <lineage>
        <taxon>Eukaryota</taxon>
        <taxon>Metazoa</taxon>
        <taxon>Ecdysozoa</taxon>
        <taxon>Nematoda</taxon>
        <taxon>Chromadorea</taxon>
        <taxon>Rhabditida</taxon>
        <taxon>Spirurina</taxon>
        <taxon>Spiruromorpha</taxon>
        <taxon>Filarioidea</taxon>
        <taxon>Onchocercidae</taxon>
        <taxon>Cercopithifilaria</taxon>
    </lineage>
</organism>
<evidence type="ECO:0000313" key="6">
    <source>
        <dbReference type="EMBL" id="CAG9533095.1"/>
    </source>
</evidence>
<dbReference type="Proteomes" id="UP000746747">
    <property type="component" value="Unassembled WGS sequence"/>
</dbReference>
<keyword evidence="5" id="KW-0966">Cell projection</keyword>
<gene>
    <name evidence="6" type="ORF">CJOHNSTONI_LOCUS3351</name>
</gene>
<accession>A0A8J2M1C1</accession>
<dbReference type="PANTHER" id="PTHR12968">
    <property type="entry name" value="B9 DOMAIN-CONTAINING"/>
    <property type="match status" value="1"/>
</dbReference>
<dbReference type="OrthoDB" id="10263520at2759"/>
<keyword evidence="4" id="KW-0206">Cytoskeleton</keyword>
<dbReference type="AlphaFoldDB" id="A0A8J2M1C1"/>
<comment type="caution">
    <text evidence="6">The sequence shown here is derived from an EMBL/GenBank/DDBJ whole genome shotgun (WGS) entry which is preliminary data.</text>
</comment>
<evidence type="ECO:0000256" key="2">
    <source>
        <dbReference type="ARBA" id="ARBA00022490"/>
    </source>
</evidence>
<comment type="subcellular location">
    <subcellularLocation>
        <location evidence="1">Cytoplasm</location>
        <location evidence="1">Cytoskeleton</location>
        <location evidence="1">Cilium basal body</location>
    </subcellularLocation>
</comment>
<protein>
    <submittedName>
        <fullName evidence="6">Uncharacterized protein</fullName>
    </submittedName>
</protein>
<name>A0A8J2M1C1_9BILA</name>
<keyword evidence="7" id="KW-1185">Reference proteome</keyword>
<dbReference type="EMBL" id="CAKAEH010001194">
    <property type="protein sequence ID" value="CAG9533095.1"/>
    <property type="molecule type" value="Genomic_DNA"/>
</dbReference>
<evidence type="ECO:0000313" key="7">
    <source>
        <dbReference type="Proteomes" id="UP000746747"/>
    </source>
</evidence>
<evidence type="ECO:0000256" key="5">
    <source>
        <dbReference type="ARBA" id="ARBA00023273"/>
    </source>
</evidence>
<evidence type="ECO:0000256" key="1">
    <source>
        <dbReference type="ARBA" id="ARBA00004120"/>
    </source>
</evidence>
<evidence type="ECO:0000256" key="4">
    <source>
        <dbReference type="ARBA" id="ARBA00023212"/>
    </source>
</evidence>
<proteinExistence type="predicted"/>
<reference evidence="6" key="1">
    <citation type="submission" date="2021-09" db="EMBL/GenBank/DDBJ databases">
        <authorList>
            <consortium name="Pathogen Informatics"/>
        </authorList>
    </citation>
    <scope>NUCLEOTIDE SEQUENCE</scope>
</reference>
<dbReference type="Pfam" id="PF07162">
    <property type="entry name" value="B9-C2"/>
    <property type="match status" value="1"/>
</dbReference>
<dbReference type="InterPro" id="IPR010796">
    <property type="entry name" value="C2_B9-type_dom"/>
</dbReference>
<dbReference type="PANTHER" id="PTHR12968:SF4">
    <property type="entry name" value="TECTONIC-LIKE COMPLEX MEMBER MKS1"/>
    <property type="match status" value="1"/>
</dbReference>
<dbReference type="GO" id="GO:0060271">
    <property type="term" value="P:cilium assembly"/>
    <property type="evidence" value="ECO:0007669"/>
    <property type="project" value="TreeGrafter"/>
</dbReference>